<dbReference type="AlphaFoldDB" id="A0A835IHG6"/>
<dbReference type="GO" id="GO:0016616">
    <property type="term" value="F:oxidoreductase activity, acting on the CH-OH group of donors, NAD or NADP as acceptor"/>
    <property type="evidence" value="ECO:0007669"/>
    <property type="project" value="TreeGrafter"/>
</dbReference>
<dbReference type="Gene3D" id="3.40.50.720">
    <property type="entry name" value="NAD(P)-binding Rossmann-like Domain"/>
    <property type="match status" value="1"/>
</dbReference>
<name>A0A835IHG6_9MAGN</name>
<evidence type="ECO:0000313" key="4">
    <source>
        <dbReference type="Proteomes" id="UP000631114"/>
    </source>
</evidence>
<proteinExistence type="predicted"/>
<evidence type="ECO:0000313" key="3">
    <source>
        <dbReference type="EMBL" id="KAF9617841.1"/>
    </source>
</evidence>
<feature type="domain" description="NAD-dependent epimerase/dehydratase" evidence="2">
    <location>
        <begin position="33"/>
        <end position="274"/>
    </location>
</feature>
<sequence>FLNQIFKSTYLVSYKSIEFPGKKKRMEGKLGTVCVTGGAGYIGSWLIMRLLERGYSVNATVRLDSESKKDISHLTNLQGASERLKIFNADLYKPETFSAPIEGCDGVFHVAHPLNFEGKEADDSMINMAVEGTLGILKACLNSKTVKKVVLTSSVAAVVFNNSGLEEFNENSWTDVELCRSTKVEGSSYSIPKTLAEQTALNFGEEHGLDVVAINPSLVVGPCICPHFPVSNYIALSLYMGNRDWYKYLTRAQFVHIDDVVSGHLYLFESPNAKGRYICSSVNTTFDQLVKFHSDRYPEIEMPLDFFKGMDINALCFSSKKLLDLGFKFKYSLEEMYDGAIQSCKEKGFL</sequence>
<feature type="non-terminal residue" evidence="3">
    <location>
        <position position="1"/>
    </location>
</feature>
<dbReference type="Pfam" id="PF01370">
    <property type="entry name" value="Epimerase"/>
    <property type="match status" value="1"/>
</dbReference>
<dbReference type="PANTHER" id="PTHR10366">
    <property type="entry name" value="NAD DEPENDENT EPIMERASE/DEHYDRATASE"/>
    <property type="match status" value="1"/>
</dbReference>
<protein>
    <recommendedName>
        <fullName evidence="2">NAD-dependent epimerase/dehydratase domain-containing protein</fullName>
    </recommendedName>
</protein>
<accession>A0A835IHG6</accession>
<dbReference type="SUPFAM" id="SSF51735">
    <property type="entry name" value="NAD(P)-binding Rossmann-fold domains"/>
    <property type="match status" value="1"/>
</dbReference>
<evidence type="ECO:0000256" key="1">
    <source>
        <dbReference type="ARBA" id="ARBA00023002"/>
    </source>
</evidence>
<dbReference type="InterPro" id="IPR036291">
    <property type="entry name" value="NAD(P)-bd_dom_sf"/>
</dbReference>
<dbReference type="Proteomes" id="UP000631114">
    <property type="component" value="Unassembled WGS sequence"/>
</dbReference>
<organism evidence="3 4">
    <name type="scientific">Coptis chinensis</name>
    <dbReference type="NCBI Taxonomy" id="261450"/>
    <lineage>
        <taxon>Eukaryota</taxon>
        <taxon>Viridiplantae</taxon>
        <taxon>Streptophyta</taxon>
        <taxon>Embryophyta</taxon>
        <taxon>Tracheophyta</taxon>
        <taxon>Spermatophyta</taxon>
        <taxon>Magnoliopsida</taxon>
        <taxon>Ranunculales</taxon>
        <taxon>Ranunculaceae</taxon>
        <taxon>Coptidoideae</taxon>
        <taxon>Coptis</taxon>
    </lineage>
</organism>
<dbReference type="FunFam" id="3.40.50.720:FF:000085">
    <property type="entry name" value="Dihydroflavonol reductase"/>
    <property type="match status" value="1"/>
</dbReference>
<dbReference type="CDD" id="cd08958">
    <property type="entry name" value="FR_SDR_e"/>
    <property type="match status" value="1"/>
</dbReference>
<keyword evidence="4" id="KW-1185">Reference proteome</keyword>
<dbReference type="PANTHER" id="PTHR10366:SF563">
    <property type="entry name" value="CINNAMOYL-COA REDUCTASE 16"/>
    <property type="match status" value="1"/>
</dbReference>
<dbReference type="InterPro" id="IPR001509">
    <property type="entry name" value="Epimerase_deHydtase"/>
</dbReference>
<keyword evidence="1" id="KW-0560">Oxidoreductase</keyword>
<dbReference type="EMBL" id="JADFTS010000003">
    <property type="protein sequence ID" value="KAF9617841.1"/>
    <property type="molecule type" value="Genomic_DNA"/>
</dbReference>
<gene>
    <name evidence="3" type="ORF">IFM89_039023</name>
</gene>
<evidence type="ECO:0000259" key="2">
    <source>
        <dbReference type="Pfam" id="PF01370"/>
    </source>
</evidence>
<comment type="caution">
    <text evidence="3">The sequence shown here is derived from an EMBL/GenBank/DDBJ whole genome shotgun (WGS) entry which is preliminary data.</text>
</comment>
<dbReference type="InterPro" id="IPR050425">
    <property type="entry name" value="NAD(P)_dehydrat-like"/>
</dbReference>
<reference evidence="3 4" key="1">
    <citation type="submission" date="2020-10" db="EMBL/GenBank/DDBJ databases">
        <title>The Coptis chinensis genome and diversification of protoberbering-type alkaloids.</title>
        <authorList>
            <person name="Wang B."/>
            <person name="Shu S."/>
            <person name="Song C."/>
            <person name="Liu Y."/>
        </authorList>
    </citation>
    <scope>NUCLEOTIDE SEQUENCE [LARGE SCALE GENOMIC DNA]</scope>
    <source>
        <strain evidence="3">HL-2020</strain>
        <tissue evidence="3">Leaf</tissue>
    </source>
</reference>
<dbReference type="OrthoDB" id="2735536at2759"/>